<evidence type="ECO:0000256" key="11">
    <source>
        <dbReference type="ARBA" id="ARBA00023186"/>
    </source>
</evidence>
<organism evidence="15 16">
    <name type="scientific">Coemansia guatemalensis</name>
    <dbReference type="NCBI Taxonomy" id="2761395"/>
    <lineage>
        <taxon>Eukaryota</taxon>
        <taxon>Fungi</taxon>
        <taxon>Fungi incertae sedis</taxon>
        <taxon>Zoopagomycota</taxon>
        <taxon>Kickxellomycotina</taxon>
        <taxon>Kickxellomycetes</taxon>
        <taxon>Kickxellales</taxon>
        <taxon>Kickxellaceae</taxon>
        <taxon>Coemansia</taxon>
    </lineage>
</organism>
<dbReference type="GO" id="GO:0042719">
    <property type="term" value="C:mitochondrial intermembrane space chaperone complex"/>
    <property type="evidence" value="ECO:0007669"/>
    <property type="project" value="UniProtKB-ARBA"/>
</dbReference>
<feature type="non-terminal residue" evidence="15">
    <location>
        <position position="1"/>
    </location>
</feature>
<evidence type="ECO:0000256" key="4">
    <source>
        <dbReference type="ARBA" id="ARBA00022723"/>
    </source>
</evidence>
<evidence type="ECO:0000256" key="10">
    <source>
        <dbReference type="ARBA" id="ARBA00023157"/>
    </source>
</evidence>
<comment type="function">
    <text evidence="12">Mitochondrial intermembrane chaperone that participates in the import and insertion of some multi-pass transmembrane proteins into the mitochondrial inner membrane. Also required for the transfer of beta-barrel precursors from the TOM complex to the sorting and assembly machinery (SAM complex) of the outer membrane. Acts as a chaperone-like protein that protects the hydrophobic precursors from aggregation and guide them through the mitochondrial intermembrane space.</text>
</comment>
<evidence type="ECO:0000256" key="3">
    <source>
        <dbReference type="ARBA" id="ARBA00022448"/>
    </source>
</evidence>
<keyword evidence="11 12" id="KW-0143">Chaperone</keyword>
<keyword evidence="10 12" id="KW-1015">Disulfide bond</keyword>
<evidence type="ECO:0000256" key="7">
    <source>
        <dbReference type="ARBA" id="ARBA00022927"/>
    </source>
</evidence>
<name>A0A9W8LQQ3_9FUNG</name>
<evidence type="ECO:0000313" key="15">
    <source>
        <dbReference type="EMBL" id="KAJ2800038.1"/>
    </source>
</evidence>
<proteinExistence type="inferred from homology"/>
<evidence type="ECO:0000256" key="1">
    <source>
        <dbReference type="ARBA" id="ARBA00004137"/>
    </source>
</evidence>
<evidence type="ECO:0000256" key="13">
    <source>
        <dbReference type="SAM" id="MobiDB-lite"/>
    </source>
</evidence>
<feature type="region of interest" description="Disordered" evidence="13">
    <location>
        <begin position="1"/>
        <end position="30"/>
    </location>
</feature>
<reference evidence="15" key="1">
    <citation type="submission" date="2022-07" db="EMBL/GenBank/DDBJ databases">
        <title>Phylogenomic reconstructions and comparative analyses of Kickxellomycotina fungi.</title>
        <authorList>
            <person name="Reynolds N.K."/>
            <person name="Stajich J.E."/>
            <person name="Barry K."/>
            <person name="Grigoriev I.V."/>
            <person name="Crous P."/>
            <person name="Smith M.E."/>
        </authorList>
    </citation>
    <scope>NUCLEOTIDE SEQUENCE</scope>
    <source>
        <strain evidence="15">NRRL 1565</strain>
    </source>
</reference>
<dbReference type="InterPro" id="IPR035427">
    <property type="entry name" value="Tim10-like_dom_sf"/>
</dbReference>
<gene>
    <name evidence="15" type="primary">TIM13</name>
    <name evidence="15" type="ORF">H4R20_004210</name>
</gene>
<sequence>SSGFQNTMSSFGSSTLGLSEGFGGSAPDKEEVMKQVKNEMAVASAQELIKNINKNCFKLCIPSPGPSFSSSDEACMSRCVDKYLASWDLISRTYIDRVQKQ</sequence>
<accession>A0A9W8LQQ3</accession>
<dbReference type="Proteomes" id="UP001140094">
    <property type="component" value="Unassembled WGS sequence"/>
</dbReference>
<dbReference type="OrthoDB" id="7813104at2759"/>
<keyword evidence="16" id="KW-1185">Reference proteome</keyword>
<dbReference type="GO" id="GO:0045039">
    <property type="term" value="P:protein insertion into mitochondrial inner membrane"/>
    <property type="evidence" value="ECO:0007669"/>
    <property type="project" value="UniProtKB-ARBA"/>
</dbReference>
<keyword evidence="5 12" id="KW-0999">Mitochondrion inner membrane</keyword>
<dbReference type="FunFam" id="1.10.287.810:FF:000001">
    <property type="entry name" value="mitochondrial import inner membrane translocase subunit TIM13"/>
    <property type="match status" value="1"/>
</dbReference>
<evidence type="ECO:0000256" key="9">
    <source>
        <dbReference type="ARBA" id="ARBA00023128"/>
    </source>
</evidence>
<feature type="compositionally biased region" description="Polar residues" evidence="13">
    <location>
        <begin position="1"/>
        <end position="17"/>
    </location>
</feature>
<evidence type="ECO:0000259" key="14">
    <source>
        <dbReference type="Pfam" id="PF02953"/>
    </source>
</evidence>
<evidence type="ECO:0000256" key="8">
    <source>
        <dbReference type="ARBA" id="ARBA00023010"/>
    </source>
</evidence>
<comment type="similarity">
    <text evidence="2 12">Belongs to the small Tim family.</text>
</comment>
<keyword evidence="3 12" id="KW-0813">Transport</keyword>
<dbReference type="GO" id="GO:0005743">
    <property type="term" value="C:mitochondrial inner membrane"/>
    <property type="evidence" value="ECO:0007669"/>
    <property type="project" value="UniProtKB-SubCell"/>
</dbReference>
<keyword evidence="4" id="KW-0479">Metal-binding</keyword>
<dbReference type="InterPro" id="IPR004217">
    <property type="entry name" value="Tim10-like"/>
</dbReference>
<dbReference type="GO" id="GO:0015031">
    <property type="term" value="P:protein transport"/>
    <property type="evidence" value="ECO:0007669"/>
    <property type="project" value="UniProtKB-KW"/>
</dbReference>
<dbReference type="Gene3D" id="1.10.287.810">
    <property type="entry name" value="Mitochondrial import inner membrane translocase subunit tim13 like domains"/>
    <property type="match status" value="1"/>
</dbReference>
<keyword evidence="6" id="KW-0862">Zinc</keyword>
<evidence type="ECO:0000313" key="16">
    <source>
        <dbReference type="Proteomes" id="UP001140094"/>
    </source>
</evidence>
<dbReference type="GO" id="GO:0046872">
    <property type="term" value="F:metal ion binding"/>
    <property type="evidence" value="ECO:0007669"/>
    <property type="project" value="UniProtKB-KW"/>
</dbReference>
<evidence type="ECO:0000256" key="12">
    <source>
        <dbReference type="RuleBase" id="RU367043"/>
    </source>
</evidence>
<evidence type="ECO:0000256" key="2">
    <source>
        <dbReference type="ARBA" id="ARBA00006720"/>
    </source>
</evidence>
<comment type="domain">
    <text evidence="12">The twin CX3C motif contains 4 conserved Cys residues that form 2 disulfide bonds in the mitochondrial intermembrane space.</text>
</comment>
<feature type="domain" description="Tim10-like" evidence="14">
    <location>
        <begin position="34"/>
        <end position="95"/>
    </location>
</feature>
<comment type="subcellular location">
    <subcellularLocation>
        <location evidence="1 12">Mitochondrion inner membrane</location>
        <topology evidence="1 12">Peripheral membrane protein</topology>
        <orientation evidence="1 12">Intermembrane side</orientation>
    </subcellularLocation>
</comment>
<keyword evidence="9 12" id="KW-0496">Mitochondrion</keyword>
<keyword evidence="8 12" id="KW-0811">Translocation</keyword>
<comment type="caution">
    <text evidence="15">The sequence shown here is derived from an EMBL/GenBank/DDBJ whole genome shotgun (WGS) entry which is preliminary data.</text>
</comment>
<evidence type="ECO:0000256" key="6">
    <source>
        <dbReference type="ARBA" id="ARBA00022833"/>
    </source>
</evidence>
<comment type="subunit">
    <text evidence="12">Heterohexamer.</text>
</comment>
<dbReference type="AlphaFoldDB" id="A0A9W8LQQ3"/>
<keyword evidence="7 12" id="KW-0653">Protein transport</keyword>
<evidence type="ECO:0000256" key="5">
    <source>
        <dbReference type="ARBA" id="ARBA00022792"/>
    </source>
</evidence>
<dbReference type="EMBL" id="JANBUO010001061">
    <property type="protein sequence ID" value="KAJ2800038.1"/>
    <property type="molecule type" value="Genomic_DNA"/>
</dbReference>
<dbReference type="Pfam" id="PF02953">
    <property type="entry name" value="zf-Tim10_DDP"/>
    <property type="match status" value="1"/>
</dbReference>
<protein>
    <recommendedName>
        <fullName evidence="12">Mitochondrial import inner membrane translocase subunit</fullName>
    </recommendedName>
</protein>
<keyword evidence="5 12" id="KW-0472">Membrane</keyword>
<dbReference type="SUPFAM" id="SSF144122">
    <property type="entry name" value="Tim10-like"/>
    <property type="match status" value="1"/>
</dbReference>